<evidence type="ECO:0000256" key="1">
    <source>
        <dbReference type="SAM" id="MobiDB-lite"/>
    </source>
</evidence>
<keyword evidence="2" id="KW-0812">Transmembrane</keyword>
<evidence type="ECO:0000256" key="2">
    <source>
        <dbReference type="SAM" id="Phobius"/>
    </source>
</evidence>
<sequence>MLMLSISSAGKLVTLAMASFMLASSSFAAPMVNLHRGDIVRAIDCVKIQDDSIHDVVVQGEQTPIKIDVSGCEPSLLDTTHPWTVTLVNCEHHEDTVKLAELVGGAGQKEYTLSVNTQPSTLATPNNRNIASTTGSTKYHIQVDTISKDGAERLTGRSVSFKIAPTTAFQKRDDDVVPPVDITPIPEVVSIVDGAATPEVTSPVDGAAIPEVASPVDGVAISEVSSPVVVSTIPEVVDVNNGEGFSPAAVAVSPAAPADLTINHSPTLVATPAPSASPSPTPAVIPSPTYPNVPLEIIDPSTPVEPTGPNQAAPGDPAPPKVIHEPKKKPSAGEVFLKYAGAGSAILSTLGLGLGGVVGGVIGGAAGLLIGVTAALINSLYYAPNVA</sequence>
<reference evidence="4" key="1">
    <citation type="journal article" date="2020" name="Fungal Divers.">
        <title>Resolving the Mortierellaceae phylogeny through synthesis of multi-gene phylogenetics and phylogenomics.</title>
        <authorList>
            <person name="Vandepol N."/>
            <person name="Liber J."/>
            <person name="Desiro A."/>
            <person name="Na H."/>
            <person name="Kennedy M."/>
            <person name="Barry K."/>
            <person name="Grigoriev I.V."/>
            <person name="Miller A.N."/>
            <person name="O'Donnell K."/>
            <person name="Stajich J.E."/>
            <person name="Bonito G."/>
        </authorList>
    </citation>
    <scope>NUCLEOTIDE SEQUENCE</scope>
    <source>
        <strain evidence="4">NVP60</strain>
    </source>
</reference>
<feature type="transmembrane region" description="Helical" evidence="2">
    <location>
        <begin position="361"/>
        <end position="383"/>
    </location>
</feature>
<feature type="signal peptide" evidence="3">
    <location>
        <begin position="1"/>
        <end position="28"/>
    </location>
</feature>
<protein>
    <submittedName>
        <fullName evidence="4">Uncharacterized protein</fullName>
    </submittedName>
</protein>
<comment type="caution">
    <text evidence="4">The sequence shown here is derived from an EMBL/GenBank/DDBJ whole genome shotgun (WGS) entry which is preliminary data.</text>
</comment>
<accession>A0A9P6QWL5</accession>
<evidence type="ECO:0000256" key="3">
    <source>
        <dbReference type="SAM" id="SignalP"/>
    </source>
</evidence>
<dbReference type="Proteomes" id="UP000823405">
    <property type="component" value="Unassembled WGS sequence"/>
</dbReference>
<gene>
    <name evidence="4" type="ORF">BGZ97_001304</name>
</gene>
<keyword evidence="2" id="KW-1133">Transmembrane helix</keyword>
<evidence type="ECO:0000313" key="4">
    <source>
        <dbReference type="EMBL" id="KAG0304909.1"/>
    </source>
</evidence>
<dbReference type="AlphaFoldDB" id="A0A9P6QWL5"/>
<feature type="chain" id="PRO_5040459813" evidence="3">
    <location>
        <begin position="29"/>
        <end position="387"/>
    </location>
</feature>
<organism evidence="4 5">
    <name type="scientific">Linnemannia gamsii</name>
    <dbReference type="NCBI Taxonomy" id="64522"/>
    <lineage>
        <taxon>Eukaryota</taxon>
        <taxon>Fungi</taxon>
        <taxon>Fungi incertae sedis</taxon>
        <taxon>Mucoromycota</taxon>
        <taxon>Mortierellomycotina</taxon>
        <taxon>Mortierellomycetes</taxon>
        <taxon>Mortierellales</taxon>
        <taxon>Mortierellaceae</taxon>
        <taxon>Linnemannia</taxon>
    </lineage>
</organism>
<keyword evidence="3" id="KW-0732">Signal</keyword>
<feature type="transmembrane region" description="Helical" evidence="2">
    <location>
        <begin position="336"/>
        <end position="354"/>
    </location>
</feature>
<keyword evidence="5" id="KW-1185">Reference proteome</keyword>
<evidence type="ECO:0000313" key="5">
    <source>
        <dbReference type="Proteomes" id="UP000823405"/>
    </source>
</evidence>
<proteinExistence type="predicted"/>
<keyword evidence="2" id="KW-0472">Membrane</keyword>
<name>A0A9P6QWL5_9FUNG</name>
<dbReference type="OrthoDB" id="2444356at2759"/>
<dbReference type="EMBL" id="JAAAIN010001265">
    <property type="protein sequence ID" value="KAG0304909.1"/>
    <property type="molecule type" value="Genomic_DNA"/>
</dbReference>
<feature type="region of interest" description="Disordered" evidence="1">
    <location>
        <begin position="299"/>
        <end position="327"/>
    </location>
</feature>